<organism evidence="3 4">
    <name type="scientific">Bambusicola thoracicus</name>
    <name type="common">Chinese bamboo-partridge</name>
    <name type="synonym">Perdix thoracica</name>
    <dbReference type="NCBI Taxonomy" id="9083"/>
    <lineage>
        <taxon>Eukaryota</taxon>
        <taxon>Metazoa</taxon>
        <taxon>Chordata</taxon>
        <taxon>Craniata</taxon>
        <taxon>Vertebrata</taxon>
        <taxon>Euteleostomi</taxon>
        <taxon>Archelosauria</taxon>
        <taxon>Archosauria</taxon>
        <taxon>Dinosauria</taxon>
        <taxon>Saurischia</taxon>
        <taxon>Theropoda</taxon>
        <taxon>Coelurosauria</taxon>
        <taxon>Aves</taxon>
        <taxon>Neognathae</taxon>
        <taxon>Galloanserae</taxon>
        <taxon>Galliformes</taxon>
        <taxon>Phasianidae</taxon>
        <taxon>Perdicinae</taxon>
        <taxon>Bambusicola</taxon>
    </lineage>
</organism>
<reference evidence="3 4" key="1">
    <citation type="submission" date="2018-01" db="EMBL/GenBank/DDBJ databases">
        <title>Comparison of the Chinese Bamboo Partridge and Red Junglefowl genome sequences highlights the importance of demography in genome evolution.</title>
        <authorList>
            <person name="Tiley G.P."/>
            <person name="Kimball R.T."/>
            <person name="Braun E.L."/>
            <person name="Burleigh J.G."/>
        </authorList>
    </citation>
    <scope>NUCLEOTIDE SEQUENCE [LARGE SCALE GENOMIC DNA]</scope>
    <source>
        <strain evidence="3">RTK389</strain>
        <tissue evidence="3">Blood</tissue>
    </source>
</reference>
<dbReference type="OrthoDB" id="27683at2759"/>
<dbReference type="GO" id="GO:0051082">
    <property type="term" value="F:unfolded protein binding"/>
    <property type="evidence" value="ECO:0007669"/>
    <property type="project" value="TreeGrafter"/>
</dbReference>
<dbReference type="GO" id="GO:0018279">
    <property type="term" value="P:protein N-linked glycosylation via asparagine"/>
    <property type="evidence" value="ECO:0007669"/>
    <property type="project" value="TreeGrafter"/>
</dbReference>
<dbReference type="AlphaFoldDB" id="A0A2P4SBX8"/>
<comment type="caution">
    <text evidence="3">The sequence shown here is derived from an EMBL/GenBank/DDBJ whole genome shotgun (WGS) entry which is preliminary data.</text>
</comment>
<sequence length="268" mass="30172">EAKSYYEQTGVGPLPVVLFNGMPFQKDQLDPDDLETVTMHKILETTSIFQRAVYLGELSNDQDVVEYIMNQPNVVPRINSRILTSDREYLDLTAMNNFYVDDFARFSTLDSKDKTAAVANSMTYLTKRDDSFVRPVTFWIVGDFDKPSGRQLLYDAIKHQKSSNNVRISMINNPSEEPNSSNTIVAKAIWAALQTQTSNNAKNFITKMAKEEIAKALEAGADILEFAVGVSMAVCVYKDRVFVLTMNFLALHVHTTKDKVTMECSPKV</sequence>
<gene>
    <name evidence="3" type="ORF">CIB84_014653</name>
</gene>
<dbReference type="EMBL" id="PPHD01067293">
    <property type="protein sequence ID" value="POI21600.1"/>
    <property type="molecule type" value="Genomic_DNA"/>
</dbReference>
<feature type="domain" description="UGGT thioredoxin-like" evidence="1">
    <location>
        <begin position="1"/>
        <end position="82"/>
    </location>
</feature>
<protein>
    <recommendedName>
        <fullName evidence="5">Thioredoxin domain-containing protein</fullName>
    </recommendedName>
</protein>
<proteinExistence type="predicted"/>
<dbReference type="Pfam" id="PF18403">
    <property type="entry name" value="Thioredoxin_15"/>
    <property type="match status" value="1"/>
</dbReference>
<dbReference type="InterPro" id="IPR040525">
    <property type="entry name" value="UGGT_TRXL_4"/>
</dbReference>
<dbReference type="GO" id="GO:0005783">
    <property type="term" value="C:endoplasmic reticulum"/>
    <property type="evidence" value="ECO:0007669"/>
    <property type="project" value="TreeGrafter"/>
</dbReference>
<evidence type="ECO:0008006" key="5">
    <source>
        <dbReference type="Google" id="ProtNLM"/>
    </source>
</evidence>
<keyword evidence="4" id="KW-1185">Reference proteome</keyword>
<feature type="non-terminal residue" evidence="3">
    <location>
        <position position="1"/>
    </location>
</feature>
<evidence type="ECO:0000259" key="1">
    <source>
        <dbReference type="Pfam" id="PF18402"/>
    </source>
</evidence>
<dbReference type="InterPro" id="IPR040692">
    <property type="entry name" value="UGGT_TRXL_3"/>
</dbReference>
<dbReference type="InterPro" id="IPR009448">
    <property type="entry name" value="UDP-g_GGtrans"/>
</dbReference>
<name>A0A2P4SBX8_BAMTH</name>
<evidence type="ECO:0000313" key="3">
    <source>
        <dbReference type="EMBL" id="POI21600.1"/>
    </source>
</evidence>
<feature type="domain" description="UDP-glucose:glycoprotein glucosyltransferase thioredoxin-like" evidence="2">
    <location>
        <begin position="106"/>
        <end position="210"/>
    </location>
</feature>
<dbReference type="GO" id="GO:0003980">
    <property type="term" value="F:UDP-glucose:glycoprotein glucosyltransferase activity"/>
    <property type="evidence" value="ECO:0007669"/>
    <property type="project" value="InterPro"/>
</dbReference>
<dbReference type="PANTHER" id="PTHR11226:SF3">
    <property type="entry name" value="UDP-GLUCOSE:GLYCOPROTEIN GLUCOSYLTRANSFERASE 1"/>
    <property type="match status" value="1"/>
</dbReference>
<dbReference type="PANTHER" id="PTHR11226">
    <property type="entry name" value="UDP-GLUCOSE GLYCOPROTEIN:GLUCOSYLTRANSFERASE"/>
    <property type="match status" value="1"/>
</dbReference>
<dbReference type="Proteomes" id="UP000237246">
    <property type="component" value="Unassembled WGS sequence"/>
</dbReference>
<evidence type="ECO:0000259" key="2">
    <source>
        <dbReference type="Pfam" id="PF18403"/>
    </source>
</evidence>
<dbReference type="GO" id="GO:0036503">
    <property type="term" value="P:ERAD pathway"/>
    <property type="evidence" value="ECO:0007669"/>
    <property type="project" value="TreeGrafter"/>
</dbReference>
<dbReference type="Pfam" id="PF18402">
    <property type="entry name" value="Thioredoxin_14"/>
    <property type="match status" value="1"/>
</dbReference>
<evidence type="ECO:0000313" key="4">
    <source>
        <dbReference type="Proteomes" id="UP000237246"/>
    </source>
</evidence>
<accession>A0A2P4SBX8</accession>